<comment type="caution">
    <text evidence="3">The sequence shown here is derived from an EMBL/GenBank/DDBJ whole genome shotgun (WGS) entry which is preliminary data.</text>
</comment>
<feature type="chain" id="PRO_5016105375" description="DUF6268 domain-containing protein" evidence="1">
    <location>
        <begin position="20"/>
        <end position="342"/>
    </location>
</feature>
<dbReference type="AlphaFoldDB" id="A0A2W5EY21"/>
<proteinExistence type="predicted"/>
<feature type="signal peptide" evidence="1">
    <location>
        <begin position="1"/>
        <end position="19"/>
    </location>
</feature>
<evidence type="ECO:0000313" key="4">
    <source>
        <dbReference type="Proteomes" id="UP000249645"/>
    </source>
</evidence>
<dbReference type="Pfam" id="PF19783">
    <property type="entry name" value="DUF6268"/>
    <property type="match status" value="1"/>
</dbReference>
<accession>A0A2W5EY21</accession>
<evidence type="ECO:0000259" key="2">
    <source>
        <dbReference type="Pfam" id="PF19783"/>
    </source>
</evidence>
<dbReference type="InterPro" id="IPR046235">
    <property type="entry name" value="DUF6268"/>
</dbReference>
<evidence type="ECO:0000313" key="3">
    <source>
        <dbReference type="EMBL" id="PZP48891.1"/>
    </source>
</evidence>
<name>A0A2W5EY21_9SPHI</name>
<keyword evidence="1" id="KW-0732">Signal</keyword>
<dbReference type="Proteomes" id="UP000249645">
    <property type="component" value="Unassembled WGS sequence"/>
</dbReference>
<dbReference type="EMBL" id="QFOI01000140">
    <property type="protein sequence ID" value="PZP48891.1"/>
    <property type="molecule type" value="Genomic_DNA"/>
</dbReference>
<reference evidence="3 4" key="1">
    <citation type="submission" date="2017-11" db="EMBL/GenBank/DDBJ databases">
        <title>Infants hospitalized years apart are colonized by the same room-sourced microbial strains.</title>
        <authorList>
            <person name="Brooks B."/>
            <person name="Olm M.R."/>
            <person name="Firek B.A."/>
            <person name="Baker R."/>
            <person name="Thomas B.C."/>
            <person name="Morowitz M.J."/>
            <person name="Banfield J.F."/>
        </authorList>
    </citation>
    <scope>NUCLEOTIDE SEQUENCE [LARGE SCALE GENOMIC DNA]</scope>
    <source>
        <strain evidence="3">S2_009_000_R2_76</strain>
    </source>
</reference>
<gene>
    <name evidence="3" type="ORF">DI598_09155</name>
</gene>
<feature type="domain" description="DUF6268" evidence="2">
    <location>
        <begin position="82"/>
        <end position="332"/>
    </location>
</feature>
<evidence type="ECO:0000256" key="1">
    <source>
        <dbReference type="SAM" id="SignalP"/>
    </source>
</evidence>
<organism evidence="3 4">
    <name type="scientific">Pseudopedobacter saltans</name>
    <dbReference type="NCBI Taxonomy" id="151895"/>
    <lineage>
        <taxon>Bacteria</taxon>
        <taxon>Pseudomonadati</taxon>
        <taxon>Bacteroidota</taxon>
        <taxon>Sphingobacteriia</taxon>
        <taxon>Sphingobacteriales</taxon>
        <taxon>Sphingobacteriaceae</taxon>
        <taxon>Pseudopedobacter</taxon>
    </lineage>
</organism>
<sequence length="342" mass="38529">MRHFLLVSVCTFSLNFAFAQKDTSKPSQPDSATMEAMRAQYIENAAILNPRLRQFYVVHEEQGTSDMTSKLKDGTEVSSGKLRIERTRVNMNMPILQRGKSTIIANFGFVNQIFHVGTNLPNGSIENTTKSMQMLNTGLTFATQQKLFGKDLTIIGMANGMFTGSFDKAQLTAIAMANLTLKRTATTQMSVGAAFLYDPSSPSPFLPTFSYYHKFTDAKLDFMLDLPYRLAVRREFSKKFSLAFSNDMIGYNSFFDQDNLTPGNNQKLVFSYLEIKSGLLAEYRLSKKAFISLSSGINTPLKSRILEKYSKPNDYLIKNNLHVVPYVQIGFSMLPFWKGLNL</sequence>
<protein>
    <recommendedName>
        <fullName evidence="2">DUF6268 domain-containing protein</fullName>
    </recommendedName>
</protein>